<dbReference type="PANTHER" id="PTHR31323">
    <property type="entry name" value="MECHANOSENSITIVE ION CHANNEL PROTEIN MSY2"/>
    <property type="match status" value="1"/>
</dbReference>
<evidence type="ECO:0000256" key="2">
    <source>
        <dbReference type="SAM" id="Phobius"/>
    </source>
</evidence>
<dbReference type="AlphaFoldDB" id="A0A9D4TQ43"/>
<accession>A0A9D4TQ43</accession>
<proteinExistence type="predicted"/>
<reference evidence="3" key="1">
    <citation type="journal article" date="2019" name="Plant J.">
        <title>Chlorella vulgaris genome assembly and annotation reveals the molecular basis for metabolic acclimation to high light conditions.</title>
        <authorList>
            <person name="Cecchin M."/>
            <person name="Marcolungo L."/>
            <person name="Rossato M."/>
            <person name="Girolomoni L."/>
            <person name="Cosentino E."/>
            <person name="Cuine S."/>
            <person name="Li-Beisson Y."/>
            <person name="Delledonne M."/>
            <person name="Ballottari M."/>
        </authorList>
    </citation>
    <scope>NUCLEOTIDE SEQUENCE</scope>
    <source>
        <strain evidence="3">211/11P</strain>
    </source>
</reference>
<protein>
    <submittedName>
        <fullName evidence="3">Uncharacterized protein</fullName>
    </submittedName>
</protein>
<dbReference type="GO" id="GO:0005262">
    <property type="term" value="F:calcium channel activity"/>
    <property type="evidence" value="ECO:0007669"/>
    <property type="project" value="TreeGrafter"/>
</dbReference>
<dbReference type="Proteomes" id="UP001055712">
    <property type="component" value="Unassembled WGS sequence"/>
</dbReference>
<feature type="region of interest" description="Disordered" evidence="1">
    <location>
        <begin position="447"/>
        <end position="475"/>
    </location>
</feature>
<dbReference type="GO" id="GO:0006874">
    <property type="term" value="P:intracellular calcium ion homeostasis"/>
    <property type="evidence" value="ECO:0007669"/>
    <property type="project" value="TreeGrafter"/>
</dbReference>
<dbReference type="PANTHER" id="PTHR31323:SF1">
    <property type="entry name" value="MECHANOSENSITIVE ION CHANNEL PROTEIN"/>
    <property type="match status" value="1"/>
</dbReference>
<keyword evidence="4" id="KW-1185">Reference proteome</keyword>
<dbReference type="EMBL" id="SIDB01000006">
    <property type="protein sequence ID" value="KAI3431515.1"/>
    <property type="molecule type" value="Genomic_DNA"/>
</dbReference>
<reference evidence="3" key="2">
    <citation type="submission" date="2020-11" db="EMBL/GenBank/DDBJ databases">
        <authorList>
            <person name="Cecchin M."/>
            <person name="Marcolungo L."/>
            <person name="Rossato M."/>
            <person name="Girolomoni L."/>
            <person name="Cosentino E."/>
            <person name="Cuine S."/>
            <person name="Li-Beisson Y."/>
            <person name="Delledonne M."/>
            <person name="Ballottari M."/>
        </authorList>
    </citation>
    <scope>NUCLEOTIDE SEQUENCE</scope>
    <source>
        <strain evidence="3">211/11P</strain>
        <tissue evidence="3">Whole cell</tissue>
    </source>
</reference>
<name>A0A9D4TQ43_CHLVU</name>
<keyword evidence="2" id="KW-1133">Transmembrane helix</keyword>
<feature type="transmembrane region" description="Helical" evidence="2">
    <location>
        <begin position="50"/>
        <end position="69"/>
    </location>
</feature>
<feature type="region of interest" description="Disordered" evidence="1">
    <location>
        <begin position="1"/>
        <end position="47"/>
    </location>
</feature>
<evidence type="ECO:0000256" key="1">
    <source>
        <dbReference type="SAM" id="MobiDB-lite"/>
    </source>
</evidence>
<evidence type="ECO:0000313" key="3">
    <source>
        <dbReference type="EMBL" id="KAI3431515.1"/>
    </source>
</evidence>
<evidence type="ECO:0000313" key="4">
    <source>
        <dbReference type="Proteomes" id="UP001055712"/>
    </source>
</evidence>
<feature type="compositionally biased region" description="Pro residues" evidence="1">
    <location>
        <begin position="448"/>
        <end position="475"/>
    </location>
</feature>
<gene>
    <name evidence="3" type="ORF">D9Q98_004565</name>
</gene>
<keyword evidence="2" id="KW-0812">Transmembrane</keyword>
<keyword evidence="2" id="KW-0472">Membrane</keyword>
<sequence>MGKHTASLGEQAAASHFADNMESGRGRGEGANGRGKGGRKPGGKPGGSRLGRAVALLGAALFLGCYALFTSHTTFSIHSVPLSGMHGMHRFGDGTAHTLIIYVYAHTDVEYEENLLYFLEFGVQPGDGCDYLIVVQEGKGVLDTKLPPLPDNVHAVPHTNECFDWGTFGWAIEKGVVDTSRYTYIIFLNSSVRGPFLPSYWPPGLHWSQVLTQRITADTKLVGATISCEGANQAGVLTGKMRRNPHVQSYVVATDQVGLGLLQQDGRVLSCYKSIHDAIWYAEMGSSAAILGAGYNIDSLMLRYQGVDWRLKHNWGCNEGINPYAEYMYDGVNISPFEVMFVKVKEFLLEAGWMTASSAKKYTAWVRHETNLTANEYTLKRTMLRNMKILNMRARGSACFDFEFYKAHNPDLPVWGPETIWEHFVTSGQHEGRVFRFRCKAGAVEWAKPPPPPKPLPPSLSRPPLLPPPSLPPPVVAAAALDQQTGLQQHASAAEQAAAQAAAAAAAAADAAAAAQAAAAAAQREQAAAAAAGGGSQQAVAAEAAAAGATATQAADVGQGAAAGVQHAEAGGGRSAAADTASGADTDAVQQASDAALQQATAAQQQVTDAAAQQLAAQQQQAAAAATAQAVDAVQQAVMATQQQAALAVQQLAQAEQAAAIAGAEQRRR</sequence>
<organism evidence="3 4">
    <name type="scientific">Chlorella vulgaris</name>
    <name type="common">Green alga</name>
    <dbReference type="NCBI Taxonomy" id="3077"/>
    <lineage>
        <taxon>Eukaryota</taxon>
        <taxon>Viridiplantae</taxon>
        <taxon>Chlorophyta</taxon>
        <taxon>core chlorophytes</taxon>
        <taxon>Trebouxiophyceae</taxon>
        <taxon>Chlorellales</taxon>
        <taxon>Chlorellaceae</taxon>
        <taxon>Chlorella clade</taxon>
        <taxon>Chlorella</taxon>
    </lineage>
</organism>
<comment type="caution">
    <text evidence="3">The sequence shown here is derived from an EMBL/GenBank/DDBJ whole genome shotgun (WGS) entry which is preliminary data.</text>
</comment>
<dbReference type="OrthoDB" id="526941at2759"/>